<dbReference type="GO" id="GO:0003714">
    <property type="term" value="F:transcription corepressor activity"/>
    <property type="evidence" value="ECO:0007669"/>
    <property type="project" value="InterPro"/>
</dbReference>
<reference evidence="4" key="1">
    <citation type="journal article" date="2020" name="PLoS Negl. Trop. Dis.">
        <title>High-quality nuclear genome for Sarcoptes scabiei-A critical resource for a neglected parasite.</title>
        <authorList>
            <person name="Korhonen P.K."/>
            <person name="Gasser R.B."/>
            <person name="Ma G."/>
            <person name="Wang T."/>
            <person name="Stroehlein A.J."/>
            <person name="Young N.D."/>
            <person name="Ang C.S."/>
            <person name="Fernando D.D."/>
            <person name="Lu H.C."/>
            <person name="Taylor S."/>
            <person name="Reynolds S.L."/>
            <person name="Mofiz E."/>
            <person name="Najaraj S.H."/>
            <person name="Gowda H."/>
            <person name="Madugundu A."/>
            <person name="Renuse S."/>
            <person name="Holt D."/>
            <person name="Pandey A."/>
            <person name="Papenfuss A.T."/>
            <person name="Fischer K."/>
        </authorList>
    </citation>
    <scope>NUCLEOTIDE SEQUENCE [LARGE SCALE GENOMIC DNA]</scope>
</reference>
<dbReference type="InterPro" id="IPR003994">
    <property type="entry name" value="UXT"/>
</dbReference>
<name>A0A834VB36_SARSC</name>
<proteinExistence type="inferred from homology"/>
<evidence type="ECO:0000313" key="2">
    <source>
        <dbReference type="EMBL" id="KAF7490977.1"/>
    </source>
</evidence>
<dbReference type="OrthoDB" id="433124at2759"/>
<dbReference type="GO" id="GO:0045944">
    <property type="term" value="P:positive regulation of transcription by RNA polymerase II"/>
    <property type="evidence" value="ECO:0007669"/>
    <property type="project" value="TreeGrafter"/>
</dbReference>
<dbReference type="Gene3D" id="1.10.287.370">
    <property type="match status" value="1"/>
</dbReference>
<dbReference type="Pfam" id="PF02996">
    <property type="entry name" value="Prefoldin"/>
    <property type="match status" value="1"/>
</dbReference>
<comment type="similarity">
    <text evidence="1">Belongs to the UXT family.</text>
</comment>
<dbReference type="GO" id="GO:0016592">
    <property type="term" value="C:mediator complex"/>
    <property type="evidence" value="ECO:0007669"/>
    <property type="project" value="TreeGrafter"/>
</dbReference>
<dbReference type="OMA" id="CNFFMEA"/>
<dbReference type="PRINTS" id="PR01502">
    <property type="entry name" value="UXTPROTEIN"/>
</dbReference>
<keyword evidence="4" id="KW-1185">Reference proteome</keyword>
<dbReference type="Proteomes" id="UP000070412">
    <property type="component" value="Unassembled WGS sequence"/>
</dbReference>
<dbReference type="SUPFAM" id="SSF46579">
    <property type="entry name" value="Prefoldin"/>
    <property type="match status" value="1"/>
</dbReference>
<evidence type="ECO:0000313" key="4">
    <source>
        <dbReference type="Proteomes" id="UP000070412"/>
    </source>
</evidence>
<dbReference type="InterPro" id="IPR009053">
    <property type="entry name" value="Prefoldin"/>
</dbReference>
<dbReference type="InterPro" id="IPR004127">
    <property type="entry name" value="Prefoldin_subunit_alpha"/>
</dbReference>
<dbReference type="AlphaFoldDB" id="A0A834VB36"/>
<dbReference type="EMBL" id="WVUK01000062">
    <property type="protein sequence ID" value="KAF7490977.1"/>
    <property type="molecule type" value="Genomic_DNA"/>
</dbReference>
<dbReference type="EnsemblMetazoa" id="SSS_8885s_mrna">
    <property type="protein sequence ID" value="KAF7490977.1"/>
    <property type="gene ID" value="SSS_8885"/>
</dbReference>
<dbReference type="PANTHER" id="PTHR13345:SF9">
    <property type="entry name" value="PROTEIN UXT"/>
    <property type="match status" value="1"/>
</dbReference>
<reference evidence="2" key="2">
    <citation type="submission" date="2020-01" db="EMBL/GenBank/DDBJ databases">
        <authorList>
            <person name="Korhonen P.K.K."/>
            <person name="Guangxu M.G."/>
            <person name="Wang T.W."/>
            <person name="Stroehlein A.J.S."/>
            <person name="Young N.D."/>
            <person name="Ang C.-S.A."/>
            <person name="Fernando D.W.F."/>
            <person name="Lu H.L."/>
            <person name="Taylor S.T."/>
            <person name="Ehtesham M.E.M."/>
            <person name="Najaraj S.H.N."/>
            <person name="Harsha G.H.G."/>
            <person name="Madugundu A.M."/>
            <person name="Renuse S.R."/>
            <person name="Holt D.H."/>
            <person name="Pandey A.P."/>
            <person name="Papenfuss A.P."/>
            <person name="Gasser R.B.G."/>
            <person name="Fischer K.F."/>
        </authorList>
    </citation>
    <scope>NUCLEOTIDE SEQUENCE</scope>
    <source>
        <strain evidence="2">SSS_KF_BRIS2020</strain>
    </source>
</reference>
<evidence type="ECO:0000256" key="1">
    <source>
        <dbReference type="ARBA" id="ARBA00007666"/>
    </source>
</evidence>
<sequence>MDSKSKTSCEILKYEQFVENVLKNDLRLVLERYNEICDKIADLLKIRSVCKMITENKMKSMKTMADLGSNCYVKCLIPSTDHILLNVGLDCFIEFSIEEALKFIDKRSNLYNKSLEILKEKSAKIKAHIKIVLNLIDQLQNQNL</sequence>
<dbReference type="CDD" id="cd23158">
    <property type="entry name" value="Prefoldin_UXT"/>
    <property type="match status" value="1"/>
</dbReference>
<dbReference type="PANTHER" id="PTHR13345">
    <property type="entry name" value="MEDIATOR OF RNA POLYMERASE II TRANSCRIPTION SUBUNIT 10"/>
    <property type="match status" value="1"/>
</dbReference>
<dbReference type="GO" id="GO:0000122">
    <property type="term" value="P:negative regulation of transcription by RNA polymerase II"/>
    <property type="evidence" value="ECO:0007669"/>
    <property type="project" value="InterPro"/>
</dbReference>
<evidence type="ECO:0000313" key="3">
    <source>
        <dbReference type="EnsemblMetazoa" id="KAF7490977.1"/>
    </source>
</evidence>
<organism evidence="2">
    <name type="scientific">Sarcoptes scabiei</name>
    <name type="common">Itch mite</name>
    <name type="synonym">Acarus scabiei</name>
    <dbReference type="NCBI Taxonomy" id="52283"/>
    <lineage>
        <taxon>Eukaryota</taxon>
        <taxon>Metazoa</taxon>
        <taxon>Ecdysozoa</taxon>
        <taxon>Arthropoda</taxon>
        <taxon>Chelicerata</taxon>
        <taxon>Arachnida</taxon>
        <taxon>Acari</taxon>
        <taxon>Acariformes</taxon>
        <taxon>Sarcoptiformes</taxon>
        <taxon>Astigmata</taxon>
        <taxon>Psoroptidia</taxon>
        <taxon>Sarcoptoidea</taxon>
        <taxon>Sarcoptidae</taxon>
        <taxon>Sarcoptinae</taxon>
        <taxon>Sarcoptes</taxon>
    </lineage>
</organism>
<protein>
    <submittedName>
        <fullName evidence="2">Protein UXT</fullName>
    </submittedName>
</protein>
<gene>
    <name evidence="2" type="ORF">SSS_8885</name>
</gene>
<reference evidence="3" key="3">
    <citation type="submission" date="2022-06" db="UniProtKB">
        <authorList>
            <consortium name="EnsemblMetazoa"/>
        </authorList>
    </citation>
    <scope>IDENTIFICATION</scope>
</reference>
<accession>A0A834VB36</accession>